<reference evidence="5" key="1">
    <citation type="submission" date="2020-05" db="EMBL/GenBank/DDBJ databases">
        <authorList>
            <person name="Chiriac C."/>
            <person name="Salcher M."/>
            <person name="Ghai R."/>
            <person name="Kavagutti S V."/>
        </authorList>
    </citation>
    <scope>NUCLEOTIDE SEQUENCE</scope>
</reference>
<proteinExistence type="inferred from homology"/>
<keyword evidence="2" id="KW-0436">Ligase</keyword>
<dbReference type="PANTHER" id="PTHR45674:SF4">
    <property type="entry name" value="DNA LIGASE 1"/>
    <property type="match status" value="1"/>
</dbReference>
<evidence type="ECO:0000256" key="1">
    <source>
        <dbReference type="ARBA" id="ARBA00007572"/>
    </source>
</evidence>
<dbReference type="Pfam" id="PF01068">
    <property type="entry name" value="DNA_ligase_A_M"/>
    <property type="match status" value="1"/>
</dbReference>
<dbReference type="GO" id="GO:0006281">
    <property type="term" value="P:DNA repair"/>
    <property type="evidence" value="ECO:0007669"/>
    <property type="project" value="InterPro"/>
</dbReference>
<evidence type="ECO:0000256" key="3">
    <source>
        <dbReference type="SAM" id="MobiDB-lite"/>
    </source>
</evidence>
<dbReference type="CDD" id="cd07905">
    <property type="entry name" value="Adenylation_DNA_ligase_LigC"/>
    <property type="match status" value="1"/>
</dbReference>
<dbReference type="SUPFAM" id="SSF56091">
    <property type="entry name" value="DNA ligase/mRNA capping enzyme, catalytic domain"/>
    <property type="match status" value="1"/>
</dbReference>
<dbReference type="InterPro" id="IPR012340">
    <property type="entry name" value="NA-bd_OB-fold"/>
</dbReference>
<dbReference type="PANTHER" id="PTHR45674">
    <property type="entry name" value="DNA LIGASE 1/3 FAMILY MEMBER"/>
    <property type="match status" value="1"/>
</dbReference>
<evidence type="ECO:0000259" key="4">
    <source>
        <dbReference type="PROSITE" id="PS50160"/>
    </source>
</evidence>
<evidence type="ECO:0000313" key="5">
    <source>
        <dbReference type="EMBL" id="CAB4924188.1"/>
    </source>
</evidence>
<dbReference type="InterPro" id="IPR050191">
    <property type="entry name" value="ATP-dep_DNA_ligase"/>
</dbReference>
<feature type="region of interest" description="Disordered" evidence="3">
    <location>
        <begin position="1"/>
        <end position="22"/>
    </location>
</feature>
<dbReference type="PROSITE" id="PS50160">
    <property type="entry name" value="DNA_LIGASE_A3"/>
    <property type="match status" value="1"/>
</dbReference>
<comment type="similarity">
    <text evidence="1">Belongs to the ATP-dependent DNA ligase family.</text>
</comment>
<feature type="compositionally biased region" description="Pro residues" evidence="3">
    <location>
        <begin position="1"/>
        <end position="10"/>
    </location>
</feature>
<name>A0A6J7I095_9ZZZZ</name>
<dbReference type="EMBL" id="CAFBMK010000122">
    <property type="protein sequence ID" value="CAB4924188.1"/>
    <property type="molecule type" value="Genomic_DNA"/>
</dbReference>
<dbReference type="Pfam" id="PF04679">
    <property type="entry name" value="DNA_ligase_A_C"/>
    <property type="match status" value="1"/>
</dbReference>
<dbReference type="Gene3D" id="3.30.470.30">
    <property type="entry name" value="DNA ligase/mRNA capping enzyme"/>
    <property type="match status" value="1"/>
</dbReference>
<dbReference type="InterPro" id="IPR044119">
    <property type="entry name" value="Adenylation_LigC-like"/>
</dbReference>
<feature type="domain" description="ATP-dependent DNA ligase family profile" evidence="4">
    <location>
        <begin position="129"/>
        <end position="250"/>
    </location>
</feature>
<sequence length="346" mass="37658">MPLPLEPPFAPQLARGKASLPTGDGWSYEPKWDGFRAIAFVDSETPVGGTDGLGADDGPTATAGGATLVLLSRGGKPLQRYFPELRFPPGRYVLDGEIVVDPEGLDGDSAPDFDALSQRIHPAASRIAKLSQEVPARYVAFDLLAAGDASLIERPFSARRDALERFLARDAFADSSVALTPAVRTAEEAEGWLQDTEGVVAKELDAPYLPGERKGMVKIKRKRTIDAVVQGWRHGKEEGTVGSLILGLYAEDGELRTVGHCSSFTAKRKRELVEELAPYATGRVIAGEPSRWKSDKELEVNELRPELVVEVSFDQVSAGRIRHGTKLERWRDDKPAEACTIDQLDA</sequence>
<dbReference type="NCBIfam" id="NF006078">
    <property type="entry name" value="PRK08224.1"/>
    <property type="match status" value="1"/>
</dbReference>
<dbReference type="GO" id="GO:0006310">
    <property type="term" value="P:DNA recombination"/>
    <property type="evidence" value="ECO:0007669"/>
    <property type="project" value="InterPro"/>
</dbReference>
<gene>
    <name evidence="5" type="ORF">UFOPK3564_02010</name>
</gene>
<accession>A0A6J7I095</accession>
<dbReference type="GO" id="GO:0005524">
    <property type="term" value="F:ATP binding"/>
    <property type="evidence" value="ECO:0007669"/>
    <property type="project" value="InterPro"/>
</dbReference>
<dbReference type="InterPro" id="IPR012310">
    <property type="entry name" value="DNA_ligase_ATP-dep_cent"/>
</dbReference>
<organism evidence="5">
    <name type="scientific">freshwater metagenome</name>
    <dbReference type="NCBI Taxonomy" id="449393"/>
    <lineage>
        <taxon>unclassified sequences</taxon>
        <taxon>metagenomes</taxon>
        <taxon>ecological metagenomes</taxon>
    </lineage>
</organism>
<dbReference type="AlphaFoldDB" id="A0A6J7I095"/>
<protein>
    <submittedName>
        <fullName evidence="5">Unannotated protein</fullName>
    </submittedName>
</protein>
<dbReference type="Gene3D" id="2.40.50.140">
    <property type="entry name" value="Nucleic acid-binding proteins"/>
    <property type="match status" value="1"/>
</dbReference>
<dbReference type="SUPFAM" id="SSF50249">
    <property type="entry name" value="Nucleic acid-binding proteins"/>
    <property type="match status" value="1"/>
</dbReference>
<evidence type="ECO:0000256" key="2">
    <source>
        <dbReference type="ARBA" id="ARBA00022598"/>
    </source>
</evidence>
<dbReference type="InterPro" id="IPR012309">
    <property type="entry name" value="DNA_ligase_ATP-dep_C"/>
</dbReference>
<dbReference type="GO" id="GO:0003910">
    <property type="term" value="F:DNA ligase (ATP) activity"/>
    <property type="evidence" value="ECO:0007669"/>
    <property type="project" value="InterPro"/>
</dbReference>